<dbReference type="PANTHER" id="PTHR16305:SF35">
    <property type="entry name" value="TRANSCRIPTIONAL ACTIVATOR DOMAIN"/>
    <property type="match status" value="1"/>
</dbReference>
<dbReference type="Pfam" id="PF13191">
    <property type="entry name" value="AAA_16"/>
    <property type="match status" value="1"/>
</dbReference>
<dbReference type="RefSeq" id="WP_388102671.1">
    <property type="nucleotide sequence ID" value="NZ_JBIAHM010000001.1"/>
</dbReference>
<keyword evidence="1" id="KW-0547">Nucleotide-binding</keyword>
<sequence length="913" mass="96433">MPVNTLLHHAHRPAEAGEPSFYGREPQLREMENRLREARAGASRLMVVEGPPGIGKTALVRRFLRTADRVCVLEASGAENETALAYGVLAQLLSQTSVGEEAPGPRDEPGAVGARLLALVDRIPSDTVVVLVIDDAHWADAPSLDALTFVLRRLLSEPVLTVLAVHAPADARLPKGLGRLLADDQTLRLALDGLTAEQTGALCDRLLPTGLATHAVGRLHAHTRGNPLHLRALIREVEPEVLAAADSPLPAPRSYQFLVRDRLAHCDAPARDLVAAASVLGPRAPLHRVAQLAGLENPLPAVEQAVGQGLLEEGPAGGPPELAFPHPLVQAAVYHQLGPARRAELHTGAVRASKDAASRTWHQLLAGRSPDPALVADLATGARRQAAAGHWSRAASMAAHASRLATTRPERERLTVEAADALLCDGRVEEAADLARALPGDSARAAHRYVHGHLAFVRGETPSARLLLDDAWRHCDPALDPALARRIAERLSLVGLVQGEAAAAVRWAQRAGTLPAVPFTGGMLRYAQLAALGLTDAVEEGIERAAGLPESVLVQSGDVDLLLGRSALRLGFDDLEGSRADLRSAAPLCRSGPAPLRATAQLLLGETELRLGNWDVALGELESAAQTAVTRGLGWLEPVACADAAGALALRGRTERAAEYLAKALGSGGYGYGASGFAHVARARAQLAAARGAQDEVAGALLPLLEREPVPRTVVAPWRDLLVDALTALGEHRQAERILDGLDAPAAHRGRHSRLAAAARARGTLLAARRSPGAAELSFRTALSHAEQVPDPFDRARVQLAYGAFLRRAGRRTDATGQLRRALRTFTELGAAPSAARCERELAASGGASASDSPLTPQELVIARLATSGLTNRQIARQLVLSVKTVEFHLSHAYTKLGITSRMGLLDKLPAGS</sequence>
<dbReference type="InterPro" id="IPR016032">
    <property type="entry name" value="Sig_transdc_resp-reg_C-effctor"/>
</dbReference>
<accession>A0ABW6LVR3</accession>
<dbReference type="Proteomes" id="UP001601303">
    <property type="component" value="Unassembled WGS sequence"/>
</dbReference>
<dbReference type="PROSITE" id="PS00622">
    <property type="entry name" value="HTH_LUXR_1"/>
    <property type="match status" value="1"/>
</dbReference>
<dbReference type="PANTHER" id="PTHR16305">
    <property type="entry name" value="TESTICULAR SOLUBLE ADENYLYL CYCLASE"/>
    <property type="match status" value="1"/>
</dbReference>
<evidence type="ECO:0000259" key="4">
    <source>
        <dbReference type="PROSITE" id="PS50043"/>
    </source>
</evidence>
<protein>
    <submittedName>
        <fullName evidence="5">Helix-turn-helix transcriptional regulator</fullName>
    </submittedName>
</protein>
<dbReference type="SMART" id="SM00382">
    <property type="entry name" value="AAA"/>
    <property type="match status" value="1"/>
</dbReference>
<dbReference type="SUPFAM" id="SSF48452">
    <property type="entry name" value="TPR-like"/>
    <property type="match status" value="2"/>
</dbReference>
<name>A0ABW6LVR3_9ACTN</name>
<dbReference type="InterPro" id="IPR027417">
    <property type="entry name" value="P-loop_NTPase"/>
</dbReference>
<dbReference type="Gene3D" id="3.40.50.300">
    <property type="entry name" value="P-loop containing nucleotide triphosphate hydrolases"/>
    <property type="match status" value="1"/>
</dbReference>
<proteinExistence type="predicted"/>
<feature type="domain" description="HTH luxR-type" evidence="4">
    <location>
        <begin position="848"/>
        <end position="913"/>
    </location>
</feature>
<dbReference type="PROSITE" id="PS50043">
    <property type="entry name" value="HTH_LUXR_2"/>
    <property type="match status" value="1"/>
</dbReference>
<feature type="region of interest" description="Disordered" evidence="3">
    <location>
        <begin position="1"/>
        <end position="25"/>
    </location>
</feature>
<dbReference type="InterPro" id="IPR011990">
    <property type="entry name" value="TPR-like_helical_dom_sf"/>
</dbReference>
<keyword evidence="6" id="KW-1185">Reference proteome</keyword>
<dbReference type="EMBL" id="JBIAHM010000001">
    <property type="protein sequence ID" value="MFE9597827.1"/>
    <property type="molecule type" value="Genomic_DNA"/>
</dbReference>
<organism evidence="5 6">
    <name type="scientific">Streptomyces hokutonensis</name>
    <dbReference type="NCBI Taxonomy" id="1306990"/>
    <lineage>
        <taxon>Bacteria</taxon>
        <taxon>Bacillati</taxon>
        <taxon>Actinomycetota</taxon>
        <taxon>Actinomycetes</taxon>
        <taxon>Kitasatosporales</taxon>
        <taxon>Streptomycetaceae</taxon>
        <taxon>Streptomyces</taxon>
    </lineage>
</organism>
<keyword evidence="2" id="KW-0067">ATP-binding</keyword>
<dbReference type="InterPro" id="IPR036388">
    <property type="entry name" value="WH-like_DNA-bd_sf"/>
</dbReference>
<dbReference type="Gene3D" id="1.25.40.10">
    <property type="entry name" value="Tetratricopeptide repeat domain"/>
    <property type="match status" value="1"/>
</dbReference>
<evidence type="ECO:0000256" key="1">
    <source>
        <dbReference type="ARBA" id="ARBA00022741"/>
    </source>
</evidence>
<evidence type="ECO:0000256" key="3">
    <source>
        <dbReference type="SAM" id="MobiDB-lite"/>
    </source>
</evidence>
<dbReference type="Gene3D" id="1.10.10.10">
    <property type="entry name" value="Winged helix-like DNA-binding domain superfamily/Winged helix DNA-binding domain"/>
    <property type="match status" value="1"/>
</dbReference>
<comment type="caution">
    <text evidence="5">The sequence shown here is derived from an EMBL/GenBank/DDBJ whole genome shotgun (WGS) entry which is preliminary data.</text>
</comment>
<dbReference type="InterPro" id="IPR003593">
    <property type="entry name" value="AAA+_ATPase"/>
</dbReference>
<dbReference type="SMART" id="SM00421">
    <property type="entry name" value="HTH_LUXR"/>
    <property type="match status" value="1"/>
</dbReference>
<dbReference type="InterPro" id="IPR041664">
    <property type="entry name" value="AAA_16"/>
</dbReference>
<reference evidence="5 6" key="1">
    <citation type="submission" date="2024-10" db="EMBL/GenBank/DDBJ databases">
        <title>The Natural Products Discovery Center: Release of the First 8490 Sequenced Strains for Exploring Actinobacteria Biosynthetic Diversity.</title>
        <authorList>
            <person name="Kalkreuter E."/>
            <person name="Kautsar S.A."/>
            <person name="Yang D."/>
            <person name="Bader C.D."/>
            <person name="Teijaro C.N."/>
            <person name="Fluegel L."/>
            <person name="Davis C.M."/>
            <person name="Simpson J.R."/>
            <person name="Lauterbach L."/>
            <person name="Steele A.D."/>
            <person name="Gui C."/>
            <person name="Meng S."/>
            <person name="Li G."/>
            <person name="Viehrig K."/>
            <person name="Ye F."/>
            <person name="Su P."/>
            <person name="Kiefer A.F."/>
            <person name="Nichols A."/>
            <person name="Cepeda A.J."/>
            <person name="Yan W."/>
            <person name="Fan B."/>
            <person name="Jiang Y."/>
            <person name="Adhikari A."/>
            <person name="Zheng C.-J."/>
            <person name="Schuster L."/>
            <person name="Cowan T.M."/>
            <person name="Smanski M.J."/>
            <person name="Chevrette M.G."/>
            <person name="De Carvalho L.P.S."/>
            <person name="Shen B."/>
        </authorList>
    </citation>
    <scope>NUCLEOTIDE SEQUENCE [LARGE SCALE GENOMIC DNA]</scope>
    <source>
        <strain evidence="5 6">NPDC006488</strain>
    </source>
</reference>
<dbReference type="Pfam" id="PF00196">
    <property type="entry name" value="GerE"/>
    <property type="match status" value="1"/>
</dbReference>
<evidence type="ECO:0000256" key="2">
    <source>
        <dbReference type="ARBA" id="ARBA00022840"/>
    </source>
</evidence>
<dbReference type="SUPFAM" id="SSF52540">
    <property type="entry name" value="P-loop containing nucleoside triphosphate hydrolases"/>
    <property type="match status" value="1"/>
</dbReference>
<dbReference type="InterPro" id="IPR000792">
    <property type="entry name" value="Tscrpt_reg_LuxR_C"/>
</dbReference>
<evidence type="ECO:0000313" key="5">
    <source>
        <dbReference type="EMBL" id="MFE9597827.1"/>
    </source>
</evidence>
<gene>
    <name evidence="5" type="ORF">ACFYNQ_04525</name>
</gene>
<dbReference type="PRINTS" id="PR00038">
    <property type="entry name" value="HTHLUXR"/>
</dbReference>
<evidence type="ECO:0000313" key="6">
    <source>
        <dbReference type="Proteomes" id="UP001601303"/>
    </source>
</evidence>
<dbReference type="SUPFAM" id="SSF46894">
    <property type="entry name" value="C-terminal effector domain of the bipartite response regulators"/>
    <property type="match status" value="1"/>
</dbReference>
<dbReference type="CDD" id="cd06170">
    <property type="entry name" value="LuxR_C_like"/>
    <property type="match status" value="1"/>
</dbReference>